<feature type="domain" description="6-phosphogluconate dehydrogenase NADP-binding" evidence="7">
    <location>
        <begin position="20"/>
        <end position="173"/>
    </location>
</feature>
<dbReference type="InterPro" id="IPR013328">
    <property type="entry name" value="6PGD_dom2"/>
</dbReference>
<comment type="similarity">
    <text evidence="1">Belongs to the HIBADH-related family.</text>
</comment>
<feature type="active site" evidence="4">
    <location>
        <position position="186"/>
    </location>
</feature>
<dbReference type="InterPro" id="IPR015815">
    <property type="entry name" value="HIBADH-related"/>
</dbReference>
<evidence type="ECO:0000256" key="3">
    <source>
        <dbReference type="ARBA" id="ARBA00023027"/>
    </source>
</evidence>
<evidence type="ECO:0000259" key="7">
    <source>
        <dbReference type="Pfam" id="PF03446"/>
    </source>
</evidence>
<dbReference type="SUPFAM" id="SSF48179">
    <property type="entry name" value="6-phosphogluconate dehydrogenase C-terminal domain-like"/>
    <property type="match status" value="1"/>
</dbReference>
<dbReference type="PANTHER" id="PTHR43060">
    <property type="entry name" value="3-HYDROXYISOBUTYRATE DEHYDROGENASE-LIKE 1, MITOCHONDRIAL-RELATED"/>
    <property type="match status" value="1"/>
</dbReference>
<keyword evidence="3" id="KW-0520">NAD</keyword>
<protein>
    <submittedName>
        <fullName evidence="9">NAD(P)-dependent oxidoreductase</fullName>
        <ecNumber evidence="9">1.1.-.-</ecNumber>
    </submittedName>
</protein>
<proteinExistence type="inferred from homology"/>
<feature type="transmembrane region" description="Helical" evidence="6">
    <location>
        <begin position="21"/>
        <end position="43"/>
    </location>
</feature>
<evidence type="ECO:0000259" key="8">
    <source>
        <dbReference type="Pfam" id="PF14833"/>
    </source>
</evidence>
<organism evidence="9 10">
    <name type="scientific">Micromonospora profundi</name>
    <dbReference type="NCBI Taxonomy" id="1420889"/>
    <lineage>
        <taxon>Bacteria</taxon>
        <taxon>Bacillati</taxon>
        <taxon>Actinomycetota</taxon>
        <taxon>Actinomycetes</taxon>
        <taxon>Micromonosporales</taxon>
        <taxon>Micromonosporaceae</taxon>
        <taxon>Micromonospora</taxon>
    </lineage>
</organism>
<accession>A0AAJ6HYN3</accession>
<feature type="compositionally biased region" description="Basic and acidic residues" evidence="5">
    <location>
        <begin position="314"/>
        <end position="328"/>
    </location>
</feature>
<evidence type="ECO:0000256" key="5">
    <source>
        <dbReference type="SAM" id="MobiDB-lite"/>
    </source>
</evidence>
<evidence type="ECO:0000256" key="4">
    <source>
        <dbReference type="PIRSR" id="PIRSR000103-1"/>
    </source>
</evidence>
<dbReference type="SUPFAM" id="SSF51735">
    <property type="entry name" value="NAD(P)-binding Rossmann-fold domains"/>
    <property type="match status" value="1"/>
</dbReference>
<sequence>MGARRPRRREQVMTATARPRVGFVGLGVMGSAMAGNVLATGAFEVGGFDIDAERRRAFAEAGAVAYDDLAALAAASDIVLTSLPSAAAFAAVLDGLAEHARPGTVVVETSTLDLRTKLDGAARLAGAGIEMLDAPVSGTGAQARTGDLIAYVSGAPEAIERARSLVEAFTRAHFELGDVGKGTLMKLVANHLVAVHNVAAAEALGFAQDLGLDLRQVLAAVGDGAGASRMFGVRGPDMVQGRYEPASIRMDVFAKDLEIIGTAAAEAGTATPLFDAARAVYRDGLSDGLVASDTAVVFEVLRRQPRPNEPAPSGRRESTSITDRKEQP</sequence>
<name>A0AAJ6HYN3_9ACTN</name>
<reference evidence="9 10" key="1">
    <citation type="submission" date="2023-07" db="EMBL/GenBank/DDBJ databases">
        <title>Micromonospora profundi TRM 95458 converts glycerol to a new osmotic compound.</title>
        <authorList>
            <person name="Lu D."/>
        </authorList>
    </citation>
    <scope>NUCLEOTIDE SEQUENCE [LARGE SCALE GENOMIC DNA]</scope>
    <source>
        <strain evidence="9 10">TRM95458</strain>
    </source>
</reference>
<dbReference type="Gene3D" id="3.40.50.720">
    <property type="entry name" value="NAD(P)-binding Rossmann-like Domain"/>
    <property type="match status" value="1"/>
</dbReference>
<dbReference type="InterPro" id="IPR029154">
    <property type="entry name" value="HIBADH-like_NADP-bd"/>
</dbReference>
<dbReference type="RefSeq" id="WP_306273899.1">
    <property type="nucleotide sequence ID" value="NZ_CP130472.1"/>
</dbReference>
<dbReference type="EC" id="1.1.-.-" evidence="9"/>
<dbReference type="PROSITE" id="PS00895">
    <property type="entry name" value="3_HYDROXYISOBUT_DH"/>
    <property type="match status" value="1"/>
</dbReference>
<dbReference type="Gene3D" id="1.10.1040.10">
    <property type="entry name" value="N-(1-d-carboxylethyl)-l-norvaline Dehydrogenase, domain 2"/>
    <property type="match status" value="1"/>
</dbReference>
<dbReference type="Proteomes" id="UP001235874">
    <property type="component" value="Chromosome"/>
</dbReference>
<evidence type="ECO:0000256" key="1">
    <source>
        <dbReference type="ARBA" id="ARBA00009080"/>
    </source>
</evidence>
<dbReference type="PIRSF" id="PIRSF000103">
    <property type="entry name" value="HIBADH"/>
    <property type="match status" value="1"/>
</dbReference>
<dbReference type="EMBL" id="CP130472">
    <property type="protein sequence ID" value="WLS48747.1"/>
    <property type="molecule type" value="Genomic_DNA"/>
</dbReference>
<dbReference type="AlphaFoldDB" id="A0AAJ6HYN3"/>
<dbReference type="InterPro" id="IPR006115">
    <property type="entry name" value="6PGDH_NADP-bd"/>
</dbReference>
<evidence type="ECO:0000256" key="6">
    <source>
        <dbReference type="SAM" id="Phobius"/>
    </source>
</evidence>
<dbReference type="GO" id="GO:0016491">
    <property type="term" value="F:oxidoreductase activity"/>
    <property type="evidence" value="ECO:0007669"/>
    <property type="project" value="UniProtKB-KW"/>
</dbReference>
<dbReference type="Pfam" id="PF14833">
    <property type="entry name" value="NAD_binding_11"/>
    <property type="match status" value="1"/>
</dbReference>
<dbReference type="KEGG" id="mprn:Q3V37_14120"/>
<keyword evidence="6" id="KW-0812">Transmembrane</keyword>
<dbReference type="GO" id="GO:0051287">
    <property type="term" value="F:NAD binding"/>
    <property type="evidence" value="ECO:0007669"/>
    <property type="project" value="InterPro"/>
</dbReference>
<keyword evidence="6" id="KW-1133">Transmembrane helix</keyword>
<dbReference type="InterPro" id="IPR008927">
    <property type="entry name" value="6-PGluconate_DH-like_C_sf"/>
</dbReference>
<dbReference type="InterPro" id="IPR002204">
    <property type="entry name" value="3-OH-isobutyrate_DH-rel_CS"/>
</dbReference>
<gene>
    <name evidence="9" type="ORF">Q3V37_14120</name>
</gene>
<dbReference type="GO" id="GO:0016054">
    <property type="term" value="P:organic acid catabolic process"/>
    <property type="evidence" value="ECO:0007669"/>
    <property type="project" value="UniProtKB-ARBA"/>
</dbReference>
<dbReference type="Pfam" id="PF03446">
    <property type="entry name" value="NAD_binding_2"/>
    <property type="match status" value="1"/>
</dbReference>
<dbReference type="InterPro" id="IPR036291">
    <property type="entry name" value="NAD(P)-bd_dom_sf"/>
</dbReference>
<evidence type="ECO:0000313" key="10">
    <source>
        <dbReference type="Proteomes" id="UP001235874"/>
    </source>
</evidence>
<feature type="region of interest" description="Disordered" evidence="5">
    <location>
        <begin position="302"/>
        <end position="328"/>
    </location>
</feature>
<dbReference type="PANTHER" id="PTHR43060:SF15">
    <property type="entry name" value="3-HYDROXYISOBUTYRATE DEHYDROGENASE-LIKE 1, MITOCHONDRIAL-RELATED"/>
    <property type="match status" value="1"/>
</dbReference>
<keyword evidence="6" id="KW-0472">Membrane</keyword>
<evidence type="ECO:0000313" key="9">
    <source>
        <dbReference type="EMBL" id="WLS48747.1"/>
    </source>
</evidence>
<dbReference type="GO" id="GO:0050661">
    <property type="term" value="F:NADP binding"/>
    <property type="evidence" value="ECO:0007669"/>
    <property type="project" value="InterPro"/>
</dbReference>
<feature type="domain" description="3-hydroxyisobutyrate dehydrogenase-like NAD-binding" evidence="8">
    <location>
        <begin position="180"/>
        <end position="298"/>
    </location>
</feature>
<keyword evidence="2 9" id="KW-0560">Oxidoreductase</keyword>
<evidence type="ECO:0000256" key="2">
    <source>
        <dbReference type="ARBA" id="ARBA00023002"/>
    </source>
</evidence>
<keyword evidence="10" id="KW-1185">Reference proteome</keyword>